<evidence type="ECO:0000256" key="2">
    <source>
        <dbReference type="ARBA" id="ARBA00009774"/>
    </source>
</evidence>
<dbReference type="PANTHER" id="PTHR43588">
    <property type="entry name" value="COBALT-PRECORRIN-8 METHYLMUTASE"/>
    <property type="match status" value="1"/>
</dbReference>
<dbReference type="OrthoDB" id="9780708at2"/>
<dbReference type="Pfam" id="PF02570">
    <property type="entry name" value="CbiC"/>
    <property type="match status" value="1"/>
</dbReference>
<organism evidence="6 7">
    <name type="scientific">Desulforamulus aeronauticus DSM 10349</name>
    <dbReference type="NCBI Taxonomy" id="1121421"/>
    <lineage>
        <taxon>Bacteria</taxon>
        <taxon>Bacillati</taxon>
        <taxon>Bacillota</taxon>
        <taxon>Clostridia</taxon>
        <taxon>Eubacteriales</taxon>
        <taxon>Peptococcaceae</taxon>
        <taxon>Desulforamulus</taxon>
    </lineage>
</organism>
<dbReference type="InterPro" id="IPR036588">
    <property type="entry name" value="CobH/CbiC_sf"/>
</dbReference>
<dbReference type="Proteomes" id="UP000183997">
    <property type="component" value="Unassembled WGS sequence"/>
</dbReference>
<dbReference type="GO" id="GO:0016993">
    <property type="term" value="F:precorrin-8X methylmutase activity"/>
    <property type="evidence" value="ECO:0007669"/>
    <property type="project" value="InterPro"/>
</dbReference>
<comment type="similarity">
    <text evidence="2">Belongs to the CobH/CbiC family.</text>
</comment>
<dbReference type="GO" id="GO:0009236">
    <property type="term" value="P:cobalamin biosynthetic process"/>
    <property type="evidence" value="ECO:0007669"/>
    <property type="project" value="UniProtKB-UniPathway"/>
</dbReference>
<dbReference type="STRING" id="1121421.SAMN02745123_01837"/>
<evidence type="ECO:0000256" key="3">
    <source>
        <dbReference type="ARBA" id="ARBA00022573"/>
    </source>
</evidence>
<dbReference type="SUPFAM" id="SSF63965">
    <property type="entry name" value="Precorrin-8X methylmutase CbiC/CobH"/>
    <property type="match status" value="1"/>
</dbReference>
<sequence length="213" mass="22630">MKNWDGVIWNPREIEEESMRLVAGFLQELHLPPGEKAVVSRIVHTSGDPELAQLVRFHPQAVESGLAALKQGAHIFTDVTMLEAGINRRRLTELGGAVHCAVHTPEVAAEATAKGITRSAVAMENFGQQLQGQVVAIGNAPTALFALLDMIAEGLRPALVVGMPVGFVGAARSKELLLLQQAVPCITVLGTRGGSPLAAATINALLYYKEPTT</sequence>
<comment type="pathway">
    <text evidence="1">Cofactor biosynthesis; adenosylcobalamin biosynthesis.</text>
</comment>
<keyword evidence="3" id="KW-0169">Cobalamin biosynthesis</keyword>
<keyword evidence="7" id="KW-1185">Reference proteome</keyword>
<keyword evidence="4" id="KW-0413">Isomerase</keyword>
<accession>A0A1M6SE53</accession>
<dbReference type="EMBL" id="FRAR01000013">
    <property type="protein sequence ID" value="SHK42990.1"/>
    <property type="molecule type" value="Genomic_DNA"/>
</dbReference>
<evidence type="ECO:0000256" key="4">
    <source>
        <dbReference type="ARBA" id="ARBA00023235"/>
    </source>
</evidence>
<feature type="domain" description="Cobalamin biosynthesis precorrin-8X methylmutase CobH/CbiC" evidence="5">
    <location>
        <begin position="13"/>
        <end position="207"/>
    </location>
</feature>
<dbReference type="RefSeq" id="WP_139257311.1">
    <property type="nucleotide sequence ID" value="NZ_FRAR01000013.1"/>
</dbReference>
<proteinExistence type="inferred from homology"/>
<dbReference type="PANTHER" id="PTHR43588:SF1">
    <property type="entry name" value="COBALT-PRECORRIN-8 METHYLMUTASE"/>
    <property type="match status" value="1"/>
</dbReference>
<dbReference type="AlphaFoldDB" id="A0A1M6SE53"/>
<evidence type="ECO:0000259" key="5">
    <source>
        <dbReference type="Pfam" id="PF02570"/>
    </source>
</evidence>
<dbReference type="UniPathway" id="UPA00148"/>
<gene>
    <name evidence="6" type="ORF">SAMN02745123_01837</name>
</gene>
<evidence type="ECO:0000313" key="6">
    <source>
        <dbReference type="EMBL" id="SHK42990.1"/>
    </source>
</evidence>
<reference evidence="7" key="1">
    <citation type="submission" date="2016-11" db="EMBL/GenBank/DDBJ databases">
        <authorList>
            <person name="Varghese N."/>
            <person name="Submissions S."/>
        </authorList>
    </citation>
    <scope>NUCLEOTIDE SEQUENCE [LARGE SCALE GENOMIC DNA]</scope>
    <source>
        <strain evidence="7">DSM 10349</strain>
    </source>
</reference>
<evidence type="ECO:0000313" key="7">
    <source>
        <dbReference type="Proteomes" id="UP000183997"/>
    </source>
</evidence>
<dbReference type="InterPro" id="IPR003722">
    <property type="entry name" value="Cbl_synth_CobH/CbiC"/>
</dbReference>
<dbReference type="Gene3D" id="3.40.50.10230">
    <property type="entry name" value="Cobalamin biosynthesis CobH/CbiC, precorrin-8X methylmutase"/>
    <property type="match status" value="1"/>
</dbReference>
<protein>
    <submittedName>
        <fullName evidence="6">Precorrin-8X methylmutase</fullName>
    </submittedName>
</protein>
<name>A0A1M6SE53_9FIRM</name>
<evidence type="ECO:0000256" key="1">
    <source>
        <dbReference type="ARBA" id="ARBA00004953"/>
    </source>
</evidence>